<dbReference type="OrthoDB" id="162505at2"/>
<dbReference type="SUPFAM" id="SSF46785">
    <property type="entry name" value="Winged helix' DNA-binding domain"/>
    <property type="match status" value="1"/>
</dbReference>
<dbReference type="GO" id="GO:0003700">
    <property type="term" value="F:DNA-binding transcription factor activity"/>
    <property type="evidence" value="ECO:0007669"/>
    <property type="project" value="InterPro"/>
</dbReference>
<keyword evidence="2" id="KW-0238">DNA-binding</keyword>
<dbReference type="SMART" id="SM00345">
    <property type="entry name" value="HTH_GNTR"/>
    <property type="match status" value="1"/>
</dbReference>
<dbReference type="PROSITE" id="PS50949">
    <property type="entry name" value="HTH_GNTR"/>
    <property type="match status" value="1"/>
</dbReference>
<evidence type="ECO:0000256" key="1">
    <source>
        <dbReference type="ARBA" id="ARBA00023015"/>
    </source>
</evidence>
<dbReference type="Pfam" id="PF07729">
    <property type="entry name" value="FCD"/>
    <property type="match status" value="1"/>
</dbReference>
<sequence>MTTVGVSREARRRLTSPRIAEMVADELRRQIVDGDLADGDLLPPQQVLVERFNVSLVSLREALRILQTEGLISVRRGNQGGAVVHLPTKTSAAYMLGLVLQSQHVPLGDLSTAVRELESTCAALAAQRADRITTIVPELQRINAAMGAELDDGSRFGELGRQFHRALVGECGNATIAAVVGSLEALWSSHEQHRVRDTAEVGYPSAGERRAVLKTHSALTDAIELGDPELARRIASRHLADAQTRAFSADSAERIVATSASAAAQLGDWRVP</sequence>
<keyword evidence="3" id="KW-0804">Transcription</keyword>
<dbReference type="AlphaFoldDB" id="A0A1X0D148"/>
<feature type="domain" description="HTH gntR-type" evidence="4">
    <location>
        <begin position="17"/>
        <end position="86"/>
    </location>
</feature>
<dbReference type="InterPro" id="IPR036388">
    <property type="entry name" value="WH-like_DNA-bd_sf"/>
</dbReference>
<keyword evidence="6" id="KW-1185">Reference proteome</keyword>
<dbReference type="Gene3D" id="1.10.10.10">
    <property type="entry name" value="Winged helix-like DNA-binding domain superfamily/Winged helix DNA-binding domain"/>
    <property type="match status" value="1"/>
</dbReference>
<proteinExistence type="predicted"/>
<dbReference type="EMBL" id="MVHS01000054">
    <property type="protein sequence ID" value="ORA66131.1"/>
    <property type="molecule type" value="Genomic_DNA"/>
</dbReference>
<evidence type="ECO:0000313" key="5">
    <source>
        <dbReference type="EMBL" id="ORA66131.1"/>
    </source>
</evidence>
<dbReference type="PANTHER" id="PTHR43537:SF5">
    <property type="entry name" value="UXU OPERON TRANSCRIPTIONAL REGULATOR"/>
    <property type="match status" value="1"/>
</dbReference>
<dbReference type="InterPro" id="IPR036390">
    <property type="entry name" value="WH_DNA-bd_sf"/>
</dbReference>
<comment type="caution">
    <text evidence="5">The sequence shown here is derived from an EMBL/GenBank/DDBJ whole genome shotgun (WGS) entry which is preliminary data.</text>
</comment>
<evidence type="ECO:0000259" key="4">
    <source>
        <dbReference type="PROSITE" id="PS50949"/>
    </source>
</evidence>
<dbReference type="InterPro" id="IPR011711">
    <property type="entry name" value="GntR_C"/>
</dbReference>
<name>A0A1X0D148_9MYCO</name>
<dbReference type="PANTHER" id="PTHR43537">
    <property type="entry name" value="TRANSCRIPTIONAL REGULATOR, GNTR FAMILY"/>
    <property type="match status" value="1"/>
</dbReference>
<evidence type="ECO:0000256" key="3">
    <source>
        <dbReference type="ARBA" id="ARBA00023163"/>
    </source>
</evidence>
<protein>
    <submittedName>
        <fullName evidence="5">GntR family transcriptional regulator</fullName>
    </submittedName>
</protein>
<dbReference type="Proteomes" id="UP000192801">
    <property type="component" value="Unassembled WGS sequence"/>
</dbReference>
<dbReference type="STRING" id="444597.BST26_17735"/>
<keyword evidence="1" id="KW-0805">Transcription regulation</keyword>
<gene>
    <name evidence="5" type="ORF">BST26_17735</name>
</gene>
<dbReference type="InterPro" id="IPR000524">
    <property type="entry name" value="Tscrpt_reg_HTH_GntR"/>
</dbReference>
<accession>A0A1X0D148</accession>
<dbReference type="RefSeq" id="WP_083032849.1">
    <property type="nucleotide sequence ID" value="NZ_AP022618.1"/>
</dbReference>
<dbReference type="Gene3D" id="1.20.120.530">
    <property type="entry name" value="GntR ligand-binding domain-like"/>
    <property type="match status" value="1"/>
</dbReference>
<dbReference type="InterPro" id="IPR008920">
    <property type="entry name" value="TF_FadR/GntR_C"/>
</dbReference>
<evidence type="ECO:0000313" key="6">
    <source>
        <dbReference type="Proteomes" id="UP000192801"/>
    </source>
</evidence>
<dbReference type="CDD" id="cd07377">
    <property type="entry name" value="WHTH_GntR"/>
    <property type="match status" value="1"/>
</dbReference>
<dbReference type="GO" id="GO:0003677">
    <property type="term" value="F:DNA binding"/>
    <property type="evidence" value="ECO:0007669"/>
    <property type="project" value="UniProtKB-KW"/>
</dbReference>
<dbReference type="SUPFAM" id="SSF48008">
    <property type="entry name" value="GntR ligand-binding domain-like"/>
    <property type="match status" value="1"/>
</dbReference>
<reference evidence="5 6" key="1">
    <citation type="submission" date="2016-12" db="EMBL/GenBank/DDBJ databases">
        <title>The new phylogeny of genus Mycobacterium.</title>
        <authorList>
            <person name="Tortoli E."/>
            <person name="Trovato A."/>
            <person name="Cirillo D.M."/>
        </authorList>
    </citation>
    <scope>NUCLEOTIDE SEQUENCE [LARGE SCALE GENOMIC DNA]</scope>
    <source>
        <strain evidence="5 6">DSM 45130</strain>
    </source>
</reference>
<organism evidence="5 6">
    <name type="scientific">Mycolicibacterium insubricum</name>
    <dbReference type="NCBI Taxonomy" id="444597"/>
    <lineage>
        <taxon>Bacteria</taxon>
        <taxon>Bacillati</taxon>
        <taxon>Actinomycetota</taxon>
        <taxon>Actinomycetes</taxon>
        <taxon>Mycobacteriales</taxon>
        <taxon>Mycobacteriaceae</taxon>
        <taxon>Mycolicibacterium</taxon>
    </lineage>
</organism>
<dbReference type="Pfam" id="PF00392">
    <property type="entry name" value="GntR"/>
    <property type="match status" value="1"/>
</dbReference>
<evidence type="ECO:0000256" key="2">
    <source>
        <dbReference type="ARBA" id="ARBA00023125"/>
    </source>
</evidence>
<dbReference type="SMART" id="SM00895">
    <property type="entry name" value="FCD"/>
    <property type="match status" value="1"/>
</dbReference>
<dbReference type="PRINTS" id="PR00035">
    <property type="entry name" value="HTHGNTR"/>
</dbReference>